<proteinExistence type="predicted"/>
<dbReference type="OrthoDB" id="9792678at2"/>
<gene>
    <name evidence="1" type="ORF">SAMN04515666_106159</name>
</gene>
<dbReference type="SUPFAM" id="SSF56529">
    <property type="entry name" value="FAH"/>
    <property type="match status" value="1"/>
</dbReference>
<dbReference type="AlphaFoldDB" id="A0A1H7U8T9"/>
<dbReference type="InterPro" id="IPR021269">
    <property type="entry name" value="DUF2848"/>
</dbReference>
<name>A0A1H7U8T9_9HYPH</name>
<dbReference type="InterPro" id="IPR036663">
    <property type="entry name" value="Fumarylacetoacetase_C_sf"/>
</dbReference>
<organism evidence="1 2">
    <name type="scientific">Bosea lupini</name>
    <dbReference type="NCBI Taxonomy" id="1036779"/>
    <lineage>
        <taxon>Bacteria</taxon>
        <taxon>Pseudomonadati</taxon>
        <taxon>Pseudomonadota</taxon>
        <taxon>Alphaproteobacteria</taxon>
        <taxon>Hyphomicrobiales</taxon>
        <taxon>Boseaceae</taxon>
        <taxon>Bosea</taxon>
    </lineage>
</organism>
<keyword evidence="2" id="KW-1185">Reference proteome</keyword>
<protein>
    <recommendedName>
        <fullName evidence="3">DUF2848 domain-containing protein</fullName>
    </recommendedName>
</protein>
<dbReference type="GO" id="GO:0003824">
    <property type="term" value="F:catalytic activity"/>
    <property type="evidence" value="ECO:0007669"/>
    <property type="project" value="InterPro"/>
</dbReference>
<dbReference type="STRING" id="1036779.SAMN04515666_106159"/>
<dbReference type="EMBL" id="FOAN01000006">
    <property type="protein sequence ID" value="SEL93088.1"/>
    <property type="molecule type" value="Genomic_DNA"/>
</dbReference>
<evidence type="ECO:0008006" key="3">
    <source>
        <dbReference type="Google" id="ProtNLM"/>
    </source>
</evidence>
<sequence>MKTLALTVESRTGSSPLTAAIDELVIGGWAGRDKAAMEHHMVELEALGVKRPTSTPVYYRVAAARLTTDPVIEDVGANSSGEVEAVLLSCGGQTYVGVGSDHTDRQVETYGISVSKQVCDKPVAATVWPYQEVAGHWDELILRSFAVIDGERRLYQEGPISGLLAPEDLIRGFNGTGALPDGTAIFGGTMPAIGGIQMASRFEGELEDPVLRRSIRFGYDLKILPIRG</sequence>
<dbReference type="Pfam" id="PF11010">
    <property type="entry name" value="DUF2848"/>
    <property type="match status" value="1"/>
</dbReference>
<dbReference type="Proteomes" id="UP000199664">
    <property type="component" value="Unassembled WGS sequence"/>
</dbReference>
<evidence type="ECO:0000313" key="1">
    <source>
        <dbReference type="EMBL" id="SEL93088.1"/>
    </source>
</evidence>
<accession>A0A1H7U8T9</accession>
<evidence type="ECO:0000313" key="2">
    <source>
        <dbReference type="Proteomes" id="UP000199664"/>
    </source>
</evidence>
<dbReference type="RefSeq" id="WP_091837511.1">
    <property type="nucleotide sequence ID" value="NZ_FOAN01000006.1"/>
</dbReference>
<reference evidence="2" key="1">
    <citation type="submission" date="2016-10" db="EMBL/GenBank/DDBJ databases">
        <authorList>
            <person name="Varghese N."/>
            <person name="Submissions S."/>
        </authorList>
    </citation>
    <scope>NUCLEOTIDE SEQUENCE [LARGE SCALE GENOMIC DNA]</scope>
    <source>
        <strain evidence="2">LMG 26383,CCUG 61248,R- 45681</strain>
    </source>
</reference>